<sequence length="476" mass="51573">MNEPLESASTIGAPVKSSAYRDTGIQTLPPPNATIYKLVYGRDPPAIGRPVMGIAAIGRFTEGPQSNPDELLHGAAYAAPTSTQKTYMDSEFQTESTDATRMALMKAKSKASIMANKYRKVALKEGYVISSATDNNMVIHSEQYATTVRLDEEGNLLEGSTKGRLLPNIRGTKSFVQPSTQPIVIAQVQPVLFRKPPLKIPALAPSSRDWISGSPLVIDNEYGSGKTHDDEFVVYDATSSASQKAPSTTSALALSRTPWKREDTRTDGQKAMGRAAAAVGAVAGTWSEKEDSKLLTLKNADNNWIDIASVLEKDQGECEQRFEVIKPKDWKPRVTKEREPDDKDVGKKKGLGFTADVAASEASAERLTNVPALDTATASRSSRTKRKLGNMRDDDKKLKQAKKSIDNVEQGTSHRHVENTPRPTVAPYVPPAMRANVRRAGSESQGPTVAPYAPPAVRASEQRAGSDENSPKKSPN</sequence>
<keyword evidence="4" id="KW-1185">Reference proteome</keyword>
<feature type="region of interest" description="Disordered" evidence="1">
    <location>
        <begin position="368"/>
        <end position="476"/>
    </location>
</feature>
<evidence type="ECO:0000256" key="1">
    <source>
        <dbReference type="SAM" id="MobiDB-lite"/>
    </source>
</evidence>
<proteinExistence type="predicted"/>
<feature type="compositionally biased region" description="Basic and acidic residues" evidence="1">
    <location>
        <begin position="460"/>
        <end position="476"/>
    </location>
</feature>
<feature type="domain" description="Myb-like" evidence="2">
    <location>
        <begin position="284"/>
        <end position="326"/>
    </location>
</feature>
<dbReference type="Proteomes" id="UP000193240">
    <property type="component" value="Unassembled WGS sequence"/>
</dbReference>
<dbReference type="AlphaFoldDB" id="A0A1Y2LTP5"/>
<gene>
    <name evidence="3" type="ORF">B5807_09987</name>
</gene>
<feature type="compositionally biased region" description="Basic and acidic residues" evidence="1">
    <location>
        <begin position="390"/>
        <end position="406"/>
    </location>
</feature>
<reference evidence="3 4" key="1">
    <citation type="journal article" date="2017" name="Genome Announc.">
        <title>Genome sequence of the saprophytic ascomycete Epicoccum nigrum ICMP 19927 strain isolated from New Zealand.</title>
        <authorList>
            <person name="Fokin M."/>
            <person name="Fleetwood D."/>
            <person name="Weir B.S."/>
            <person name="Villas-Boas S.G."/>
        </authorList>
    </citation>
    <scope>NUCLEOTIDE SEQUENCE [LARGE SCALE GENOMIC DNA]</scope>
    <source>
        <strain evidence="3 4">ICMP 19927</strain>
    </source>
</reference>
<organism evidence="3 4">
    <name type="scientific">Epicoccum nigrum</name>
    <name type="common">Soil fungus</name>
    <name type="synonym">Epicoccum purpurascens</name>
    <dbReference type="NCBI Taxonomy" id="105696"/>
    <lineage>
        <taxon>Eukaryota</taxon>
        <taxon>Fungi</taxon>
        <taxon>Dikarya</taxon>
        <taxon>Ascomycota</taxon>
        <taxon>Pezizomycotina</taxon>
        <taxon>Dothideomycetes</taxon>
        <taxon>Pleosporomycetidae</taxon>
        <taxon>Pleosporales</taxon>
        <taxon>Pleosporineae</taxon>
        <taxon>Didymellaceae</taxon>
        <taxon>Epicoccum</taxon>
    </lineage>
</organism>
<name>A0A1Y2LTP5_EPING</name>
<dbReference type="EMBL" id="KZ107849">
    <property type="protein sequence ID" value="OSS47256.1"/>
    <property type="molecule type" value="Genomic_DNA"/>
</dbReference>
<accession>A0A1Y2LTP5</accession>
<protein>
    <recommendedName>
        <fullName evidence="2">Myb-like domain-containing protein</fullName>
    </recommendedName>
</protein>
<dbReference type="InParanoid" id="A0A1Y2LTP5"/>
<dbReference type="Pfam" id="PF13921">
    <property type="entry name" value="Myb_DNA-bind_6"/>
    <property type="match status" value="1"/>
</dbReference>
<dbReference type="STRING" id="105696.A0A1Y2LTP5"/>
<evidence type="ECO:0000259" key="2">
    <source>
        <dbReference type="PROSITE" id="PS50090"/>
    </source>
</evidence>
<dbReference type="InterPro" id="IPR001005">
    <property type="entry name" value="SANT/Myb"/>
</dbReference>
<evidence type="ECO:0000313" key="3">
    <source>
        <dbReference type="EMBL" id="OSS47256.1"/>
    </source>
</evidence>
<evidence type="ECO:0000313" key="4">
    <source>
        <dbReference type="Proteomes" id="UP000193240"/>
    </source>
</evidence>
<dbReference type="PROSITE" id="PS50090">
    <property type="entry name" value="MYB_LIKE"/>
    <property type="match status" value="1"/>
</dbReference>